<dbReference type="Proteomes" id="UP001381693">
    <property type="component" value="Unassembled WGS sequence"/>
</dbReference>
<reference evidence="1 2" key="1">
    <citation type="submission" date="2023-11" db="EMBL/GenBank/DDBJ databases">
        <title>Halocaridina rubra genome assembly.</title>
        <authorList>
            <person name="Smith C."/>
        </authorList>
    </citation>
    <scope>NUCLEOTIDE SEQUENCE [LARGE SCALE GENOMIC DNA]</scope>
    <source>
        <strain evidence="1">EP-1</strain>
        <tissue evidence="1">Whole</tissue>
    </source>
</reference>
<keyword evidence="2" id="KW-1185">Reference proteome</keyword>
<dbReference type="AlphaFoldDB" id="A0AAN8XBE9"/>
<evidence type="ECO:0000313" key="2">
    <source>
        <dbReference type="Proteomes" id="UP001381693"/>
    </source>
</evidence>
<dbReference type="EMBL" id="JAXCGZ010006532">
    <property type="protein sequence ID" value="KAK7079691.1"/>
    <property type="molecule type" value="Genomic_DNA"/>
</dbReference>
<gene>
    <name evidence="1" type="ORF">SK128_018048</name>
</gene>
<organism evidence="1 2">
    <name type="scientific">Halocaridina rubra</name>
    <name type="common">Hawaiian red shrimp</name>
    <dbReference type="NCBI Taxonomy" id="373956"/>
    <lineage>
        <taxon>Eukaryota</taxon>
        <taxon>Metazoa</taxon>
        <taxon>Ecdysozoa</taxon>
        <taxon>Arthropoda</taxon>
        <taxon>Crustacea</taxon>
        <taxon>Multicrustacea</taxon>
        <taxon>Malacostraca</taxon>
        <taxon>Eumalacostraca</taxon>
        <taxon>Eucarida</taxon>
        <taxon>Decapoda</taxon>
        <taxon>Pleocyemata</taxon>
        <taxon>Caridea</taxon>
        <taxon>Atyoidea</taxon>
        <taxon>Atyidae</taxon>
        <taxon>Halocaridina</taxon>
    </lineage>
</organism>
<proteinExistence type="predicted"/>
<protein>
    <submittedName>
        <fullName evidence="1">Uncharacterized protein</fullName>
    </submittedName>
</protein>
<feature type="non-terminal residue" evidence="1">
    <location>
        <position position="1"/>
    </location>
</feature>
<accession>A0AAN8XBE9</accession>
<evidence type="ECO:0000313" key="1">
    <source>
        <dbReference type="EMBL" id="KAK7079691.1"/>
    </source>
</evidence>
<comment type="caution">
    <text evidence="1">The sequence shown here is derived from an EMBL/GenBank/DDBJ whole genome shotgun (WGS) entry which is preliminary data.</text>
</comment>
<sequence>KNLKLAGQGLDSIMKQLENDSNHEKEELVIEMLNSNWPKFRLNPGTKFSTIECLSIKEVMPKQTGAELEPELKITLYLPTEQNTKTFPRYFSEKESISKLFC</sequence>
<name>A0AAN8XBE9_HALRR</name>